<dbReference type="EMBL" id="QKZR01000001">
    <property type="protein sequence ID" value="PZX44162.1"/>
    <property type="molecule type" value="Genomic_DNA"/>
</dbReference>
<evidence type="ECO:0000313" key="2">
    <source>
        <dbReference type="EMBL" id="PZX44162.1"/>
    </source>
</evidence>
<gene>
    <name evidence="2" type="ORF">LX97_01171</name>
</gene>
<accession>A0ABX5Q2Q3</accession>
<comment type="caution">
    <text evidence="2">The sequence shown here is derived from an EMBL/GenBank/DDBJ whole genome shotgun (WGS) entry which is preliminary data.</text>
</comment>
<feature type="chain" id="PRO_5046051322" description="Tetratricopeptide repeat protein" evidence="1">
    <location>
        <begin position="19"/>
        <end position="205"/>
    </location>
</feature>
<dbReference type="SUPFAM" id="SSF48452">
    <property type="entry name" value="TPR-like"/>
    <property type="match status" value="1"/>
</dbReference>
<dbReference type="RefSeq" id="WP_015362007.1">
    <property type="nucleotide sequence ID" value="NZ_QKZR01000001.1"/>
</dbReference>
<feature type="signal peptide" evidence="1">
    <location>
        <begin position="1"/>
        <end position="18"/>
    </location>
</feature>
<organism evidence="2 3">
    <name type="scientific">Nonlabens dokdonensis</name>
    <dbReference type="NCBI Taxonomy" id="328515"/>
    <lineage>
        <taxon>Bacteria</taxon>
        <taxon>Pseudomonadati</taxon>
        <taxon>Bacteroidota</taxon>
        <taxon>Flavobacteriia</taxon>
        <taxon>Flavobacteriales</taxon>
        <taxon>Flavobacteriaceae</taxon>
        <taxon>Nonlabens</taxon>
    </lineage>
</organism>
<dbReference type="InterPro" id="IPR011990">
    <property type="entry name" value="TPR-like_helical_dom_sf"/>
</dbReference>
<protein>
    <recommendedName>
        <fullName evidence="4">Tetratricopeptide repeat protein</fullName>
    </recommendedName>
</protein>
<keyword evidence="1" id="KW-0732">Signal</keyword>
<evidence type="ECO:0000313" key="3">
    <source>
        <dbReference type="Proteomes" id="UP000248584"/>
    </source>
</evidence>
<name>A0ABX5Q2Q3_9FLAO</name>
<dbReference type="Gene3D" id="1.25.40.10">
    <property type="entry name" value="Tetratricopeptide repeat domain"/>
    <property type="match status" value="1"/>
</dbReference>
<evidence type="ECO:0000256" key="1">
    <source>
        <dbReference type="SAM" id="SignalP"/>
    </source>
</evidence>
<evidence type="ECO:0008006" key="4">
    <source>
        <dbReference type="Google" id="ProtNLM"/>
    </source>
</evidence>
<sequence>MKTIITTFVLLLSLSLTAQSGYEKAMKKGLELMKTDLQAASQQFERVAKAEKENWLPAYYAALCNVNSSWGQLPKEKTLQHMNKAQEFINDAELISENNPEIMVLQGMLNTCWITYDSRVYGMKLSGPTTALYEKAIQIAPENPRVIANRARWLMGSAKFFGKDIAPYCGEIDKAIALFEKETVEGFQPRWGKKGALDAKKECGE</sequence>
<dbReference type="Proteomes" id="UP000248584">
    <property type="component" value="Unassembled WGS sequence"/>
</dbReference>
<keyword evidence="3" id="KW-1185">Reference proteome</keyword>
<proteinExistence type="predicted"/>
<reference evidence="2 3" key="1">
    <citation type="submission" date="2018-06" db="EMBL/GenBank/DDBJ databases">
        <title>Genomic Encyclopedia of Archaeal and Bacterial Type Strains, Phase II (KMG-II): from individual species to whole genera.</title>
        <authorList>
            <person name="Goeker M."/>
        </authorList>
    </citation>
    <scope>NUCLEOTIDE SEQUENCE [LARGE SCALE GENOMIC DNA]</scope>
    <source>
        <strain evidence="2 3">DSM 17205</strain>
    </source>
</reference>